<dbReference type="EMBL" id="BARV01008161">
    <property type="protein sequence ID" value="GAI16889.1"/>
    <property type="molecule type" value="Genomic_DNA"/>
</dbReference>
<organism evidence="1">
    <name type="scientific">marine sediment metagenome</name>
    <dbReference type="NCBI Taxonomy" id="412755"/>
    <lineage>
        <taxon>unclassified sequences</taxon>
        <taxon>metagenomes</taxon>
        <taxon>ecological metagenomes</taxon>
    </lineage>
</organism>
<reference evidence="1" key="1">
    <citation type="journal article" date="2014" name="Front. Microbiol.">
        <title>High frequency of phylogenetically diverse reductive dehalogenase-homologous genes in deep subseafloor sedimentary metagenomes.</title>
        <authorList>
            <person name="Kawai M."/>
            <person name="Futagami T."/>
            <person name="Toyoda A."/>
            <person name="Takaki Y."/>
            <person name="Nishi S."/>
            <person name="Hori S."/>
            <person name="Arai W."/>
            <person name="Tsubouchi T."/>
            <person name="Morono Y."/>
            <person name="Uchiyama I."/>
            <person name="Ito T."/>
            <person name="Fujiyama A."/>
            <person name="Inagaki F."/>
            <person name="Takami H."/>
        </authorList>
    </citation>
    <scope>NUCLEOTIDE SEQUENCE</scope>
    <source>
        <strain evidence="1">Expedition CK06-06</strain>
    </source>
</reference>
<gene>
    <name evidence="1" type="ORF">S06H3_16489</name>
</gene>
<comment type="caution">
    <text evidence="1">The sequence shown here is derived from an EMBL/GenBank/DDBJ whole genome shotgun (WGS) entry which is preliminary data.</text>
</comment>
<evidence type="ECO:0000313" key="1">
    <source>
        <dbReference type="EMBL" id="GAI16889.1"/>
    </source>
</evidence>
<proteinExistence type="predicted"/>
<dbReference type="AlphaFoldDB" id="X1NDY8"/>
<protein>
    <submittedName>
        <fullName evidence="1">Uncharacterized protein</fullName>
    </submittedName>
</protein>
<feature type="non-terminal residue" evidence="1">
    <location>
        <position position="1"/>
    </location>
</feature>
<sequence length="80" mass="8779">AITRTSRASSGILQYYTLEDVGDIFPPVGGVFQVLIDFTPFNYLTGIEMANLEQLSQGSMFHIVCLGENPQKFCEFSGAP</sequence>
<name>X1NDY8_9ZZZZ</name>
<accession>X1NDY8</accession>